<accession>A0A8S5TFQ3</accession>
<dbReference type="EMBL" id="BK032817">
    <property type="protein sequence ID" value="DAF61815.1"/>
    <property type="molecule type" value="Genomic_DNA"/>
</dbReference>
<evidence type="ECO:0000313" key="1">
    <source>
        <dbReference type="EMBL" id="DAF61815.1"/>
    </source>
</evidence>
<organism evidence="1">
    <name type="scientific">Siphoviridae sp. ctbgC51</name>
    <dbReference type="NCBI Taxonomy" id="2827901"/>
    <lineage>
        <taxon>Viruses</taxon>
        <taxon>Duplodnaviria</taxon>
        <taxon>Heunggongvirae</taxon>
        <taxon>Uroviricota</taxon>
        <taxon>Caudoviricetes</taxon>
    </lineage>
</organism>
<proteinExistence type="predicted"/>
<reference evidence="1" key="1">
    <citation type="journal article" date="2021" name="Proc. Natl. Acad. Sci. U.S.A.">
        <title>A Catalog of Tens of Thousands of Viruses from Human Metagenomes Reveals Hidden Associations with Chronic Diseases.</title>
        <authorList>
            <person name="Tisza M.J."/>
            <person name="Buck C.B."/>
        </authorList>
    </citation>
    <scope>NUCLEOTIDE SEQUENCE</scope>
    <source>
        <strain evidence="1">CtbgC51</strain>
    </source>
</reference>
<name>A0A8S5TFQ3_9CAUD</name>
<protein>
    <submittedName>
        <fullName evidence="1">Uncharacterized protein</fullName>
    </submittedName>
</protein>
<sequence length="83" mass="9280">MKGRNTLIVEVKFYRESAKAYVGRGYSYETDMALNVGDRVLVPAGKGKNKAIVVAVDVPRIAVNPDYFPLKRITEYDMPEVNA</sequence>